<reference evidence="1" key="1">
    <citation type="submission" date="2016-12" db="EMBL/GenBank/DDBJ databases">
        <authorList>
            <person name="Moulin L."/>
        </authorList>
    </citation>
    <scope>NUCLEOTIDE SEQUENCE [LARGE SCALE GENOMIC DNA]</scope>
    <source>
        <strain evidence="1">STM 7183</strain>
    </source>
</reference>
<protein>
    <submittedName>
        <fullName evidence="1">Uncharacterized protein</fullName>
    </submittedName>
</protein>
<organism evidence="1 2">
    <name type="scientific">Paraburkholderia piptadeniae</name>
    <dbReference type="NCBI Taxonomy" id="1701573"/>
    <lineage>
        <taxon>Bacteria</taxon>
        <taxon>Pseudomonadati</taxon>
        <taxon>Pseudomonadota</taxon>
        <taxon>Betaproteobacteria</taxon>
        <taxon>Burkholderiales</taxon>
        <taxon>Burkholderiaceae</taxon>
        <taxon>Paraburkholderia</taxon>
    </lineage>
</organism>
<dbReference type="Proteomes" id="UP000195569">
    <property type="component" value="Unassembled WGS sequence"/>
</dbReference>
<dbReference type="EMBL" id="CYGY02000178">
    <property type="protein sequence ID" value="SIT52062.1"/>
    <property type="molecule type" value="Genomic_DNA"/>
</dbReference>
<accession>A0A1N7SYL9</accession>
<comment type="caution">
    <text evidence="1">The sequence shown here is derived from an EMBL/GenBank/DDBJ whole genome shotgun (WGS) entry which is preliminary data.</text>
</comment>
<proteinExistence type="predicted"/>
<keyword evidence="2" id="KW-1185">Reference proteome</keyword>
<evidence type="ECO:0000313" key="2">
    <source>
        <dbReference type="Proteomes" id="UP000195569"/>
    </source>
</evidence>
<evidence type="ECO:0000313" key="1">
    <source>
        <dbReference type="EMBL" id="SIT52062.1"/>
    </source>
</evidence>
<name>A0A1N7SYL9_9BURK</name>
<dbReference type="AlphaFoldDB" id="A0A1N7SYL9"/>
<gene>
    <name evidence="1" type="ORF">BN2476_1780006</name>
</gene>
<sequence>MGQGAVAADGGARCFIGRLKPGWGAVDRALASSAEQDTHNGGTRGKIWLSTGSTHGGAGSVTCGAAWCCGCSRRCSSLAARSR</sequence>